<dbReference type="EMBL" id="EU956755">
    <property type="protein sequence ID" value="ACG28873.1"/>
    <property type="molecule type" value="mRNA"/>
</dbReference>
<evidence type="ECO:0008006" key="4">
    <source>
        <dbReference type="Google" id="ProtNLM"/>
    </source>
</evidence>
<protein>
    <recommendedName>
        <fullName evidence="4">Secreted protein</fullName>
    </recommendedName>
</protein>
<reference evidence="3" key="1">
    <citation type="journal article" date="2009" name="Plant Mol. Biol.">
        <title>Insights into corn genes derived from large-scale cDNA sequencing.</title>
        <authorList>
            <person name="Alexandrov N.N."/>
            <person name="Brover V.V."/>
            <person name="Freidin S."/>
            <person name="Troukhan M.E."/>
            <person name="Tatarinova T.V."/>
            <person name="Zhang H."/>
            <person name="Swaller T.J."/>
            <person name="Lu Y.P."/>
            <person name="Bouck J."/>
            <person name="Flavell R.B."/>
            <person name="Feldmann K.A."/>
        </authorList>
    </citation>
    <scope>NUCLEOTIDE SEQUENCE</scope>
</reference>
<feature type="region of interest" description="Disordered" evidence="1">
    <location>
        <begin position="75"/>
        <end position="119"/>
    </location>
</feature>
<organism evidence="3">
    <name type="scientific">Zea mays</name>
    <name type="common">Maize</name>
    <dbReference type="NCBI Taxonomy" id="4577"/>
    <lineage>
        <taxon>Eukaryota</taxon>
        <taxon>Viridiplantae</taxon>
        <taxon>Streptophyta</taxon>
        <taxon>Embryophyta</taxon>
        <taxon>Tracheophyta</taxon>
        <taxon>Spermatophyta</taxon>
        <taxon>Magnoliopsida</taxon>
        <taxon>Liliopsida</taxon>
        <taxon>Poales</taxon>
        <taxon>Poaceae</taxon>
        <taxon>PACMAD clade</taxon>
        <taxon>Panicoideae</taxon>
        <taxon>Andropogonodae</taxon>
        <taxon>Andropogoneae</taxon>
        <taxon>Tripsacinae</taxon>
        <taxon>Zea</taxon>
    </lineage>
</organism>
<keyword evidence="2" id="KW-0732">Signal</keyword>
<feature type="region of interest" description="Disordered" evidence="1">
    <location>
        <begin position="171"/>
        <end position="190"/>
    </location>
</feature>
<feature type="compositionally biased region" description="Basic and acidic residues" evidence="1">
    <location>
        <begin position="84"/>
        <end position="93"/>
    </location>
</feature>
<evidence type="ECO:0000313" key="3">
    <source>
        <dbReference type="EMBL" id="ACG28873.1"/>
    </source>
</evidence>
<accession>B6SVJ0</accession>
<evidence type="ECO:0000256" key="2">
    <source>
        <dbReference type="SAM" id="SignalP"/>
    </source>
</evidence>
<dbReference type="AlphaFoldDB" id="B6SVJ0"/>
<feature type="chain" id="PRO_5002849814" description="Secreted protein" evidence="2">
    <location>
        <begin position="29"/>
        <end position="224"/>
    </location>
</feature>
<name>B6SVJ0_MAIZE</name>
<sequence length="224" mass="24210">MVLGISPVRLLLLTLRATSLVMPASVSGGICPVSWLLETLSNLIGCRPCPANVDGSSGRSPFRLLKLTSRASKLLDSSSSAGRPPERELSDRLRRSRLGISPSAGEMRPSRPREASVTSVTAPSALQVMPFHVHQSVSFLQEVARPESCESPWRNLRREIPSCSVLLAQPVGESRGSSGSRARASDRADHGPPAALLLFREEWQWSGRMVSIVHGPAGTELRML</sequence>
<proteinExistence type="evidence at transcript level"/>
<feature type="signal peptide" evidence="2">
    <location>
        <begin position="1"/>
        <end position="28"/>
    </location>
</feature>
<evidence type="ECO:0000256" key="1">
    <source>
        <dbReference type="SAM" id="MobiDB-lite"/>
    </source>
</evidence>